<dbReference type="Pfam" id="PF06747">
    <property type="entry name" value="CHCH"/>
    <property type="match status" value="1"/>
</dbReference>
<dbReference type="Proteomes" id="UP000494256">
    <property type="component" value="Unassembled WGS sequence"/>
</dbReference>
<dbReference type="InterPro" id="IPR010625">
    <property type="entry name" value="CHCH"/>
</dbReference>
<evidence type="ECO:0000256" key="4">
    <source>
        <dbReference type="ARBA" id="ARBA00038223"/>
    </source>
</evidence>
<reference evidence="7 8" key="1">
    <citation type="submission" date="2020-04" db="EMBL/GenBank/DDBJ databases">
        <authorList>
            <person name="Wallbank WR R."/>
            <person name="Pardo Diaz C."/>
            <person name="Kozak K."/>
            <person name="Martin S."/>
            <person name="Jiggins C."/>
            <person name="Moest M."/>
            <person name="Warren A I."/>
            <person name="Byers J.R.P. K."/>
            <person name="Montejo-Kovacevich G."/>
            <person name="Yen C E."/>
        </authorList>
    </citation>
    <scope>NUCLEOTIDE SEQUENCE [LARGE SCALE GENOMIC DNA]</scope>
</reference>
<dbReference type="EMBL" id="CADEBD010000038">
    <property type="protein sequence ID" value="CAB3220702.1"/>
    <property type="molecule type" value="Genomic_DNA"/>
</dbReference>
<evidence type="ECO:0000313" key="8">
    <source>
        <dbReference type="Proteomes" id="UP000494256"/>
    </source>
</evidence>
<evidence type="ECO:0000256" key="1">
    <source>
        <dbReference type="ARBA" id="ARBA00004496"/>
    </source>
</evidence>
<dbReference type="InterPro" id="IPR051383">
    <property type="entry name" value="COX19"/>
</dbReference>
<protein>
    <recommendedName>
        <fullName evidence="6">CHCH domain-containing protein</fullName>
    </recommendedName>
</protein>
<evidence type="ECO:0000259" key="6">
    <source>
        <dbReference type="Pfam" id="PF06747"/>
    </source>
</evidence>
<dbReference type="PANTHER" id="PTHR21107">
    <property type="entry name" value="CYTOCHROME C OXIDASE ASSEMBLY PROTEIN COX19"/>
    <property type="match status" value="1"/>
</dbReference>
<dbReference type="PANTHER" id="PTHR21107:SF2">
    <property type="entry name" value="CYTOCHROME C OXIDASE ASSEMBLY PROTEIN COX19"/>
    <property type="match status" value="1"/>
</dbReference>
<feature type="domain" description="CHCH" evidence="6">
    <location>
        <begin position="30"/>
        <end position="64"/>
    </location>
</feature>
<proteinExistence type="inferred from homology"/>
<dbReference type="OrthoDB" id="17373at2759"/>
<keyword evidence="3" id="KW-1015">Disulfide bond</keyword>
<gene>
    <name evidence="7" type="ORF">APLA_LOCUS408</name>
</gene>
<dbReference type="GO" id="GO:0005758">
    <property type="term" value="C:mitochondrial intermembrane space"/>
    <property type="evidence" value="ECO:0007669"/>
    <property type="project" value="TreeGrafter"/>
</dbReference>
<comment type="similarity">
    <text evidence="4">Belongs to the COX19 family.</text>
</comment>
<evidence type="ECO:0000313" key="7">
    <source>
        <dbReference type="EMBL" id="CAB3220702.1"/>
    </source>
</evidence>
<sequence length="113" mass="12685">MSTAMTFGQKQFIPTPPEKGSFPLDHEGTCRSSMTKYMKCLFNNDNNNSLCRDEAKDYLACRMNNNLMAKEDWSKLGFRSEDSKEVSMGGGSCLPSGDPFASLPPYTIKNTHW</sequence>
<dbReference type="GO" id="GO:0033617">
    <property type="term" value="P:mitochondrial respiratory chain complex IV assembly"/>
    <property type="evidence" value="ECO:0007669"/>
    <property type="project" value="TreeGrafter"/>
</dbReference>
<accession>A0A8S0YNH9</accession>
<feature type="region of interest" description="Disordered" evidence="5">
    <location>
        <begin position="1"/>
        <end position="25"/>
    </location>
</feature>
<evidence type="ECO:0000256" key="2">
    <source>
        <dbReference type="ARBA" id="ARBA00022490"/>
    </source>
</evidence>
<dbReference type="PROSITE" id="PS51808">
    <property type="entry name" value="CHCH"/>
    <property type="match status" value="1"/>
</dbReference>
<organism evidence="7 8">
    <name type="scientific">Arctia plantaginis</name>
    <name type="common">Wood tiger moth</name>
    <name type="synonym">Phalaena plantaginis</name>
    <dbReference type="NCBI Taxonomy" id="874455"/>
    <lineage>
        <taxon>Eukaryota</taxon>
        <taxon>Metazoa</taxon>
        <taxon>Ecdysozoa</taxon>
        <taxon>Arthropoda</taxon>
        <taxon>Hexapoda</taxon>
        <taxon>Insecta</taxon>
        <taxon>Pterygota</taxon>
        <taxon>Neoptera</taxon>
        <taxon>Endopterygota</taxon>
        <taxon>Lepidoptera</taxon>
        <taxon>Glossata</taxon>
        <taxon>Ditrysia</taxon>
        <taxon>Noctuoidea</taxon>
        <taxon>Erebidae</taxon>
        <taxon>Arctiinae</taxon>
        <taxon>Arctia</taxon>
    </lineage>
</organism>
<name>A0A8S0YNH9_ARCPL</name>
<evidence type="ECO:0000256" key="5">
    <source>
        <dbReference type="SAM" id="MobiDB-lite"/>
    </source>
</evidence>
<keyword evidence="2" id="KW-0963">Cytoplasm</keyword>
<evidence type="ECO:0000256" key="3">
    <source>
        <dbReference type="ARBA" id="ARBA00023157"/>
    </source>
</evidence>
<dbReference type="AlphaFoldDB" id="A0A8S0YNH9"/>
<comment type="subcellular location">
    <subcellularLocation>
        <location evidence="1">Cytoplasm</location>
    </subcellularLocation>
</comment>
<comment type="caution">
    <text evidence="7">The sequence shown here is derived from an EMBL/GenBank/DDBJ whole genome shotgun (WGS) entry which is preliminary data.</text>
</comment>